<protein>
    <submittedName>
        <fullName evidence="2">DUF1328 domain-containing protein</fullName>
    </submittedName>
</protein>
<keyword evidence="1" id="KW-1133">Transmembrane helix</keyword>
<accession>A0ABV0GDR0</accession>
<keyword evidence="3" id="KW-1185">Reference proteome</keyword>
<proteinExistence type="predicted"/>
<feature type="transmembrane region" description="Helical" evidence="1">
    <location>
        <begin position="31"/>
        <end position="50"/>
    </location>
</feature>
<sequence>MLHYALLFFLVSLVAGGLGLVAMPGEAGSLARQLAVGASLLALMALALGLRSGR</sequence>
<name>A0ABV0GDR0_9BURK</name>
<evidence type="ECO:0000256" key="1">
    <source>
        <dbReference type="SAM" id="Phobius"/>
    </source>
</evidence>
<evidence type="ECO:0000313" key="2">
    <source>
        <dbReference type="EMBL" id="MEO3713192.1"/>
    </source>
</evidence>
<organism evidence="2 3">
    <name type="scientific">Roseateles flavus</name>
    <dbReference type="NCBI Taxonomy" id="3149041"/>
    <lineage>
        <taxon>Bacteria</taxon>
        <taxon>Pseudomonadati</taxon>
        <taxon>Pseudomonadota</taxon>
        <taxon>Betaproteobacteria</taxon>
        <taxon>Burkholderiales</taxon>
        <taxon>Sphaerotilaceae</taxon>
        <taxon>Roseateles</taxon>
    </lineage>
</organism>
<keyword evidence="1" id="KW-0812">Transmembrane</keyword>
<keyword evidence="1" id="KW-0472">Membrane</keyword>
<comment type="caution">
    <text evidence="2">The sequence shown here is derived from an EMBL/GenBank/DDBJ whole genome shotgun (WGS) entry which is preliminary data.</text>
</comment>
<dbReference type="Proteomes" id="UP001462640">
    <property type="component" value="Unassembled WGS sequence"/>
</dbReference>
<dbReference type="RefSeq" id="WP_347609409.1">
    <property type="nucleotide sequence ID" value="NZ_JBDPZC010000004.1"/>
</dbReference>
<gene>
    <name evidence="2" type="ORF">ABDJ40_10510</name>
</gene>
<evidence type="ECO:0000313" key="3">
    <source>
        <dbReference type="Proteomes" id="UP001462640"/>
    </source>
</evidence>
<reference evidence="2 3" key="1">
    <citation type="submission" date="2024-05" db="EMBL/GenBank/DDBJ databases">
        <title>Roseateles sp. 2.12 16S ribosomal RNA gene Genome sequencing and assembly.</title>
        <authorList>
            <person name="Woo H."/>
        </authorList>
    </citation>
    <scope>NUCLEOTIDE SEQUENCE [LARGE SCALE GENOMIC DNA]</scope>
    <source>
        <strain evidence="2 3">2.12</strain>
    </source>
</reference>
<dbReference type="EMBL" id="JBDPZC010000004">
    <property type="protein sequence ID" value="MEO3713192.1"/>
    <property type="molecule type" value="Genomic_DNA"/>
</dbReference>